<organism evidence="1 2">
    <name type="scientific">Tritrichomonas musculus</name>
    <dbReference type="NCBI Taxonomy" id="1915356"/>
    <lineage>
        <taxon>Eukaryota</taxon>
        <taxon>Metamonada</taxon>
        <taxon>Parabasalia</taxon>
        <taxon>Tritrichomonadida</taxon>
        <taxon>Tritrichomonadidae</taxon>
        <taxon>Tritrichomonas</taxon>
    </lineage>
</organism>
<dbReference type="InterPro" id="IPR029058">
    <property type="entry name" value="AB_hydrolase_fold"/>
</dbReference>
<protein>
    <recommendedName>
        <fullName evidence="3">Esterase</fullName>
    </recommendedName>
</protein>
<dbReference type="Proteomes" id="UP001470230">
    <property type="component" value="Unassembled WGS sequence"/>
</dbReference>
<accession>A0ABR2L8A3</accession>
<dbReference type="SUPFAM" id="SSF53474">
    <property type="entry name" value="alpha/beta-Hydrolases"/>
    <property type="match status" value="1"/>
</dbReference>
<dbReference type="Gene3D" id="3.40.50.1820">
    <property type="entry name" value="alpha/beta hydrolase"/>
    <property type="match status" value="1"/>
</dbReference>
<evidence type="ECO:0000313" key="2">
    <source>
        <dbReference type="Proteomes" id="UP001470230"/>
    </source>
</evidence>
<dbReference type="PANTHER" id="PTHR15394:SF3">
    <property type="entry name" value="SERINE HYDROLASE RBBP9"/>
    <property type="match status" value="1"/>
</dbReference>
<proteinExistence type="predicted"/>
<dbReference type="EMBL" id="JAPFFF010000001">
    <property type="protein sequence ID" value="KAK8899573.1"/>
    <property type="molecule type" value="Genomic_DNA"/>
</dbReference>
<evidence type="ECO:0000313" key="1">
    <source>
        <dbReference type="EMBL" id="KAK8899573.1"/>
    </source>
</evidence>
<dbReference type="InterPro" id="IPR010662">
    <property type="entry name" value="RBBP9/YdeN"/>
</dbReference>
<reference evidence="1 2" key="1">
    <citation type="submission" date="2024-04" db="EMBL/GenBank/DDBJ databases">
        <title>Tritrichomonas musculus Genome.</title>
        <authorList>
            <person name="Alves-Ferreira E."/>
            <person name="Grigg M."/>
            <person name="Lorenzi H."/>
            <person name="Galac M."/>
        </authorList>
    </citation>
    <scope>NUCLEOTIDE SEQUENCE [LARGE SCALE GENOMIC DNA]</scope>
    <source>
        <strain evidence="1 2">EAF2021</strain>
    </source>
</reference>
<comment type="caution">
    <text evidence="1">The sequence shown here is derived from an EMBL/GenBank/DDBJ whole genome shotgun (WGS) entry which is preliminary data.</text>
</comment>
<dbReference type="PANTHER" id="PTHR15394">
    <property type="entry name" value="SERINE HYDROLASE RBBP9"/>
    <property type="match status" value="1"/>
</dbReference>
<dbReference type="Pfam" id="PF06821">
    <property type="entry name" value="Ser_hydrolase"/>
    <property type="match status" value="1"/>
</dbReference>
<evidence type="ECO:0008006" key="3">
    <source>
        <dbReference type="Google" id="ProtNLM"/>
    </source>
</evidence>
<name>A0ABR2L8A3_9EUKA</name>
<sequence length="221" mass="25939">MSAVLMLHGYKGTWNNGWFAPIQYKLRGLKIPVISPSLPNPERPDYHQWKEVILNIIDEHFLQSKNEQNIIIVAHSLACFAVLRLIDEFLISSQSAPGNISIINRFKCLILVAPIVSYHQKFPQFTDYKFSLHNHNNYINQIKINPIHAYLIYSIDDNYVDIEVMHDFISNFIDKNQKETLNSEEEKNYIDLCYIEKKGYQHFMQDDIPFITELVVQTCFK</sequence>
<gene>
    <name evidence="1" type="ORF">M9Y10_001889</name>
</gene>
<keyword evidence="2" id="KW-1185">Reference proteome</keyword>